<keyword evidence="1" id="KW-0805">Transcription regulation</keyword>
<evidence type="ECO:0000256" key="3">
    <source>
        <dbReference type="ARBA" id="ARBA00023163"/>
    </source>
</evidence>
<dbReference type="PROSITE" id="PS01124">
    <property type="entry name" value="HTH_ARAC_FAMILY_2"/>
    <property type="match status" value="1"/>
</dbReference>
<dbReference type="RefSeq" id="WP_277193590.1">
    <property type="nucleotide sequence ID" value="NZ_JAROAV010000055.1"/>
</dbReference>
<dbReference type="InterPro" id="IPR018060">
    <property type="entry name" value="HTH_AraC"/>
</dbReference>
<evidence type="ECO:0000259" key="4">
    <source>
        <dbReference type="PROSITE" id="PS01124"/>
    </source>
</evidence>
<dbReference type="InterPro" id="IPR009057">
    <property type="entry name" value="Homeodomain-like_sf"/>
</dbReference>
<keyword evidence="3" id="KW-0804">Transcription</keyword>
<dbReference type="SUPFAM" id="SSF46689">
    <property type="entry name" value="Homeodomain-like"/>
    <property type="match status" value="2"/>
</dbReference>
<dbReference type="Proteomes" id="UP001528912">
    <property type="component" value="Unassembled WGS sequence"/>
</dbReference>
<gene>
    <name evidence="5" type="ORF">P4R38_19250</name>
</gene>
<evidence type="ECO:0000256" key="1">
    <source>
        <dbReference type="ARBA" id="ARBA00023015"/>
    </source>
</evidence>
<comment type="caution">
    <text evidence="5">The sequence shown here is derived from an EMBL/GenBank/DDBJ whole genome shotgun (WGS) entry which is preliminary data.</text>
</comment>
<reference evidence="5 6" key="1">
    <citation type="submission" date="2023-03" db="EMBL/GenBank/DDBJ databases">
        <title>YIM 133296 draft genome.</title>
        <authorList>
            <person name="Xiong L."/>
        </authorList>
    </citation>
    <scope>NUCLEOTIDE SEQUENCE [LARGE SCALE GENOMIC DNA]</scope>
    <source>
        <strain evidence="5 6">YIM 133296</strain>
    </source>
</reference>
<keyword evidence="6" id="KW-1185">Reference proteome</keyword>
<dbReference type="Pfam" id="PF12833">
    <property type="entry name" value="HTH_18"/>
    <property type="match status" value="1"/>
</dbReference>
<name>A0ABT6CBW0_9MICO</name>
<dbReference type="InterPro" id="IPR050204">
    <property type="entry name" value="AraC_XylS_family_regulators"/>
</dbReference>
<dbReference type="SMART" id="SM00342">
    <property type="entry name" value="HTH_ARAC"/>
    <property type="match status" value="1"/>
</dbReference>
<dbReference type="EMBL" id="JAROAV010000055">
    <property type="protein sequence ID" value="MDF8266392.1"/>
    <property type="molecule type" value="Genomic_DNA"/>
</dbReference>
<proteinExistence type="predicted"/>
<organism evidence="5 6">
    <name type="scientific">Luteipulveratus flavus</name>
    <dbReference type="NCBI Taxonomy" id="3031728"/>
    <lineage>
        <taxon>Bacteria</taxon>
        <taxon>Bacillati</taxon>
        <taxon>Actinomycetota</taxon>
        <taxon>Actinomycetes</taxon>
        <taxon>Micrococcales</taxon>
        <taxon>Dermacoccaceae</taxon>
        <taxon>Luteipulveratus</taxon>
    </lineage>
</organism>
<feature type="domain" description="HTH araC/xylS-type" evidence="4">
    <location>
        <begin position="6"/>
        <end position="104"/>
    </location>
</feature>
<accession>A0ABT6CBW0</accession>
<sequence length="266" mass="27810">MHDPAIEAARFLRAHLTEPITVQDAADHVAYSPFHLSRLFTRTLGISPVQYLAAQRFQRAKALLLADDDPVVDVCMAVGFSSVGTFTRRFVEHVGLSPSGFRRMPDVLAAGAFRAIAVGGPGTGRVQGTVSLDASGVAYVGTRPHVYVGLFDRPAARGAPSAGALLMEPGPFSLVGVPPGVWWLLAASVPPDDPLGQLLVPGMVTASHDAPVLVTDLPPDPDRPAPAYHLTLAPAPEWSAPVSVALPPLAHGYGVDAGARAAERSS</sequence>
<evidence type="ECO:0000313" key="5">
    <source>
        <dbReference type="EMBL" id="MDF8266392.1"/>
    </source>
</evidence>
<dbReference type="Gene3D" id="1.10.10.60">
    <property type="entry name" value="Homeodomain-like"/>
    <property type="match status" value="2"/>
</dbReference>
<evidence type="ECO:0000313" key="6">
    <source>
        <dbReference type="Proteomes" id="UP001528912"/>
    </source>
</evidence>
<keyword evidence="2" id="KW-0238">DNA-binding</keyword>
<evidence type="ECO:0000256" key="2">
    <source>
        <dbReference type="ARBA" id="ARBA00023125"/>
    </source>
</evidence>
<dbReference type="PANTHER" id="PTHR46796">
    <property type="entry name" value="HTH-TYPE TRANSCRIPTIONAL ACTIVATOR RHAS-RELATED"/>
    <property type="match status" value="1"/>
</dbReference>
<protein>
    <submittedName>
        <fullName evidence="5">AraC family transcriptional regulator</fullName>
    </submittedName>
</protein>